<dbReference type="Proteomes" id="UP000307999">
    <property type="component" value="Unassembled WGS sequence"/>
</dbReference>
<dbReference type="AlphaFoldDB" id="A0A4U1B6Q4"/>
<reference evidence="2 3" key="1">
    <citation type="submission" date="2019-04" db="EMBL/GenBank/DDBJ databases">
        <title>Thalassotalea guangxiensis sp. nov., isolated from sediment of the coastal wetland.</title>
        <authorList>
            <person name="Zheng S."/>
            <person name="Zhang D."/>
        </authorList>
    </citation>
    <scope>NUCLEOTIDE SEQUENCE [LARGE SCALE GENOMIC DNA]</scope>
    <source>
        <strain evidence="2 3">ZS-4</strain>
    </source>
</reference>
<organism evidence="2 3">
    <name type="scientific">Thalassotalea mangrovi</name>
    <dbReference type="NCBI Taxonomy" id="2572245"/>
    <lineage>
        <taxon>Bacteria</taxon>
        <taxon>Pseudomonadati</taxon>
        <taxon>Pseudomonadota</taxon>
        <taxon>Gammaproteobacteria</taxon>
        <taxon>Alteromonadales</taxon>
        <taxon>Colwelliaceae</taxon>
        <taxon>Thalassotalea</taxon>
    </lineage>
</organism>
<protein>
    <submittedName>
        <fullName evidence="2">Alpha/beta hydrolase</fullName>
    </submittedName>
</protein>
<evidence type="ECO:0000313" key="2">
    <source>
        <dbReference type="EMBL" id="TKB46077.1"/>
    </source>
</evidence>
<dbReference type="RefSeq" id="WP_136735085.1">
    <property type="nucleotide sequence ID" value="NZ_SWDB01000010.1"/>
</dbReference>
<dbReference type="PANTHER" id="PTHR43798:SF33">
    <property type="entry name" value="HYDROLASE, PUTATIVE (AFU_ORTHOLOGUE AFUA_2G14860)-RELATED"/>
    <property type="match status" value="1"/>
</dbReference>
<dbReference type="OrthoDB" id="9779853at2"/>
<dbReference type="Gene3D" id="3.40.50.1820">
    <property type="entry name" value="alpha/beta hydrolase"/>
    <property type="match status" value="1"/>
</dbReference>
<accession>A0A4U1B6Q4</accession>
<dbReference type="Pfam" id="PF00561">
    <property type="entry name" value="Abhydrolase_1"/>
    <property type="match status" value="1"/>
</dbReference>
<gene>
    <name evidence="2" type="ORF">E8M12_05460</name>
</gene>
<dbReference type="PANTHER" id="PTHR43798">
    <property type="entry name" value="MONOACYLGLYCEROL LIPASE"/>
    <property type="match status" value="1"/>
</dbReference>
<feature type="domain" description="AB hydrolase-1" evidence="1">
    <location>
        <begin position="28"/>
        <end position="162"/>
    </location>
</feature>
<dbReference type="InterPro" id="IPR000073">
    <property type="entry name" value="AB_hydrolase_1"/>
</dbReference>
<dbReference type="EMBL" id="SWDB01000010">
    <property type="protein sequence ID" value="TKB46077.1"/>
    <property type="molecule type" value="Genomic_DNA"/>
</dbReference>
<keyword evidence="2" id="KW-0378">Hydrolase</keyword>
<evidence type="ECO:0000259" key="1">
    <source>
        <dbReference type="Pfam" id="PF00561"/>
    </source>
</evidence>
<comment type="caution">
    <text evidence="2">The sequence shown here is derived from an EMBL/GenBank/DDBJ whole genome shotgun (WGS) entry which is preliminary data.</text>
</comment>
<name>A0A4U1B6Q4_9GAMM</name>
<sequence>MRNVVNAHYLDTPNGKVHFYSCGDNKLPTLMLLHQTPSDGRMYHDLMLCLSDDFHCVAPDLPGFGNSELLQPDSFCVEGWASAVRYLIEYLFVTAPDSKLSLFGHHTGAAVAAEIAANTPARVQKLILSGPPLLPETVKSTLINSVALPDILDDEQRFQYYWQKVNGKDPAAPQSIALRETQSAIELGDNYPKAYQAVFDYDLENALVNLQCPTLMFAGDQDALQPYLTHALALSANAHRAEIGNTSTYVCETHPAQVARLIKEF</sequence>
<dbReference type="InterPro" id="IPR029058">
    <property type="entry name" value="AB_hydrolase_fold"/>
</dbReference>
<dbReference type="GO" id="GO:0016020">
    <property type="term" value="C:membrane"/>
    <property type="evidence" value="ECO:0007669"/>
    <property type="project" value="TreeGrafter"/>
</dbReference>
<dbReference type="SUPFAM" id="SSF53474">
    <property type="entry name" value="alpha/beta-Hydrolases"/>
    <property type="match status" value="1"/>
</dbReference>
<dbReference type="PRINTS" id="PR00111">
    <property type="entry name" value="ABHYDROLASE"/>
</dbReference>
<keyword evidence="3" id="KW-1185">Reference proteome</keyword>
<proteinExistence type="predicted"/>
<dbReference type="InterPro" id="IPR050266">
    <property type="entry name" value="AB_hydrolase_sf"/>
</dbReference>
<dbReference type="GO" id="GO:0016787">
    <property type="term" value="F:hydrolase activity"/>
    <property type="evidence" value="ECO:0007669"/>
    <property type="project" value="UniProtKB-KW"/>
</dbReference>
<evidence type="ECO:0000313" key="3">
    <source>
        <dbReference type="Proteomes" id="UP000307999"/>
    </source>
</evidence>